<evidence type="ECO:0000256" key="1">
    <source>
        <dbReference type="SAM" id="MobiDB-lite"/>
    </source>
</evidence>
<evidence type="ECO:0008006" key="4">
    <source>
        <dbReference type="Google" id="ProtNLM"/>
    </source>
</evidence>
<dbReference type="EMBL" id="BPLR01004333">
    <property type="protein sequence ID" value="GIX94097.1"/>
    <property type="molecule type" value="Genomic_DNA"/>
</dbReference>
<protein>
    <recommendedName>
        <fullName evidence="4">C3H1-type domain-containing protein</fullName>
    </recommendedName>
</protein>
<feature type="region of interest" description="Disordered" evidence="1">
    <location>
        <begin position="21"/>
        <end position="106"/>
    </location>
</feature>
<dbReference type="AlphaFoldDB" id="A0AAV4P9U1"/>
<dbReference type="Proteomes" id="UP001054945">
    <property type="component" value="Unassembled WGS sequence"/>
</dbReference>
<proteinExistence type="predicted"/>
<comment type="caution">
    <text evidence="2">The sequence shown here is derived from an EMBL/GenBank/DDBJ whole genome shotgun (WGS) entry which is preliminary data.</text>
</comment>
<keyword evidence="3" id="KW-1185">Reference proteome</keyword>
<accession>A0AAV4P9U1</accession>
<reference evidence="2 3" key="1">
    <citation type="submission" date="2021-06" db="EMBL/GenBank/DDBJ databases">
        <title>Caerostris extrusa draft genome.</title>
        <authorList>
            <person name="Kono N."/>
            <person name="Arakawa K."/>
        </authorList>
    </citation>
    <scope>NUCLEOTIDE SEQUENCE [LARGE SCALE GENOMIC DNA]</scope>
</reference>
<sequence length="123" mass="13424">MNVSVPPMLNAPPAYCLQESNVNHPTELLPRRGAQPPDPQDKELMPPPLLTSASVAKENEDVAASPEKEELQKKRSKGALEGIASLYGSDSDEEEETPPPKESCNLDLSNPCGFRAKCLFQHE</sequence>
<evidence type="ECO:0000313" key="2">
    <source>
        <dbReference type="EMBL" id="GIX94097.1"/>
    </source>
</evidence>
<organism evidence="2 3">
    <name type="scientific">Caerostris extrusa</name>
    <name type="common">Bark spider</name>
    <name type="synonym">Caerostris bankana</name>
    <dbReference type="NCBI Taxonomy" id="172846"/>
    <lineage>
        <taxon>Eukaryota</taxon>
        <taxon>Metazoa</taxon>
        <taxon>Ecdysozoa</taxon>
        <taxon>Arthropoda</taxon>
        <taxon>Chelicerata</taxon>
        <taxon>Arachnida</taxon>
        <taxon>Araneae</taxon>
        <taxon>Araneomorphae</taxon>
        <taxon>Entelegynae</taxon>
        <taxon>Araneoidea</taxon>
        <taxon>Araneidae</taxon>
        <taxon>Caerostris</taxon>
    </lineage>
</organism>
<gene>
    <name evidence="2" type="ORF">CEXT_383383</name>
</gene>
<evidence type="ECO:0000313" key="3">
    <source>
        <dbReference type="Proteomes" id="UP001054945"/>
    </source>
</evidence>
<name>A0AAV4P9U1_CAEEX</name>